<dbReference type="Proteomes" id="UP000242246">
    <property type="component" value="Unassembled WGS sequence"/>
</dbReference>
<dbReference type="EMBL" id="JXJX01000014">
    <property type="protein sequence ID" value="PCS05472.1"/>
    <property type="molecule type" value="Genomic_DNA"/>
</dbReference>
<evidence type="ECO:0000313" key="2">
    <source>
        <dbReference type="EMBL" id="PCS05472.1"/>
    </source>
</evidence>
<reference evidence="2 3" key="1">
    <citation type="submission" date="2014-12" db="EMBL/GenBank/DDBJ databases">
        <title>Draft genome sequences of 10 type strains of Lactococcus.</title>
        <authorList>
            <person name="Sun Z."/>
            <person name="Zhong Z."/>
            <person name="Liu W."/>
            <person name="Zhang W."/>
            <person name="Zhang H."/>
        </authorList>
    </citation>
    <scope>NUCLEOTIDE SEQUENCE [LARGE SCALE GENOMIC DNA]</scope>
    <source>
        <strain evidence="2 3">DSM 20686</strain>
    </source>
</reference>
<gene>
    <name evidence="2" type="ORF">RU87_GL000538</name>
</gene>
<dbReference type="AlphaFoldDB" id="A0A2A5RW77"/>
<dbReference type="OrthoDB" id="2241897at2"/>
<dbReference type="InterPro" id="IPR053163">
    <property type="entry name" value="HTH-type_regulator_Rgg"/>
</dbReference>
<dbReference type="InterPro" id="IPR001387">
    <property type="entry name" value="Cro/C1-type_HTH"/>
</dbReference>
<dbReference type="STRING" id="1348632.GCA_001591745_01691"/>
<feature type="domain" description="HTH cro/C1-type" evidence="1">
    <location>
        <begin position="32"/>
        <end position="85"/>
    </location>
</feature>
<proteinExistence type="predicted"/>
<dbReference type="SUPFAM" id="SSF47413">
    <property type="entry name" value="lambda repressor-like DNA-binding domains"/>
    <property type="match status" value="1"/>
</dbReference>
<dbReference type="PROSITE" id="PS50943">
    <property type="entry name" value="HTH_CROC1"/>
    <property type="match status" value="1"/>
</dbReference>
<evidence type="ECO:0000259" key="1">
    <source>
        <dbReference type="PROSITE" id="PS50943"/>
    </source>
</evidence>
<accession>A0A2A5RW77</accession>
<dbReference type="NCBIfam" id="TIGR01716">
    <property type="entry name" value="RGG_Cterm"/>
    <property type="match status" value="1"/>
</dbReference>
<comment type="caution">
    <text evidence="2">The sequence shown here is derived from an EMBL/GenBank/DDBJ whole genome shotgun (WGS) entry which is preliminary data.</text>
</comment>
<dbReference type="GO" id="GO:0003677">
    <property type="term" value="F:DNA binding"/>
    <property type="evidence" value="ECO:0007669"/>
    <property type="project" value="InterPro"/>
</dbReference>
<dbReference type="InterPro" id="IPR010057">
    <property type="entry name" value="Transcription_activator_Rgg_C"/>
</dbReference>
<name>A0A2A5RW77_9LACT</name>
<dbReference type="InterPro" id="IPR010982">
    <property type="entry name" value="Lambda_DNA-bd_dom_sf"/>
</dbReference>
<dbReference type="CDD" id="cd00093">
    <property type="entry name" value="HTH_XRE"/>
    <property type="match status" value="1"/>
</dbReference>
<dbReference type="Pfam" id="PF21259">
    <property type="entry name" value="Rgg_C"/>
    <property type="match status" value="1"/>
</dbReference>
<sequence length="303" mass="35394">MKNIDNLILYTKEVLLMKVNTYPDNIWQYYHQVRKAKGYSMTEIAKSNAYLTTSQLSRFERGMNMLSADRFLAAVSGLNMSMSEFFTLYDNLPSYSSLQKGKTSHAVRLRDYAVLKNILAEKDATRDDRLYRLLIKFAIQENFREILITCDEQAFLLNYFEGILHWTLYDTIMFHQCLFLLERYVVYELIWELLVSDSLPRLLMQNETVVKKILIDISVIGVVNQNTSWQAAIQKKIDQLVIDWDISEKITLSVSRKMSHYQVEKTSEALSEVKVDIEELTKFGEIDLATRLKKILDELDSMS</sequence>
<dbReference type="Gene3D" id="1.10.260.40">
    <property type="entry name" value="lambda repressor-like DNA-binding domains"/>
    <property type="match status" value="1"/>
</dbReference>
<dbReference type="PANTHER" id="PTHR37038">
    <property type="entry name" value="TRANSCRIPTIONAL REGULATOR-RELATED"/>
    <property type="match status" value="1"/>
</dbReference>
<organism evidence="2 3">
    <name type="scientific">Pseudolactococcus plantarum</name>
    <dbReference type="NCBI Taxonomy" id="1365"/>
    <lineage>
        <taxon>Bacteria</taxon>
        <taxon>Bacillati</taxon>
        <taxon>Bacillota</taxon>
        <taxon>Bacilli</taxon>
        <taxon>Lactobacillales</taxon>
        <taxon>Streptococcaceae</taxon>
        <taxon>Pseudolactococcus</taxon>
    </lineage>
</organism>
<protein>
    <recommendedName>
        <fullName evidence="1">HTH cro/C1-type domain-containing protein</fullName>
    </recommendedName>
</protein>
<evidence type="ECO:0000313" key="3">
    <source>
        <dbReference type="Proteomes" id="UP000242246"/>
    </source>
</evidence>
<keyword evidence="3" id="KW-1185">Reference proteome</keyword>
<dbReference type="PANTHER" id="PTHR37038:SF12">
    <property type="entry name" value="TRANSCRIPTIONAL REGULATOR"/>
    <property type="match status" value="1"/>
</dbReference>